<dbReference type="SUPFAM" id="SSF52540">
    <property type="entry name" value="P-loop containing nucleoside triphosphate hydrolases"/>
    <property type="match status" value="1"/>
</dbReference>
<dbReference type="Proteomes" id="UP000304900">
    <property type="component" value="Unassembled WGS sequence"/>
</dbReference>
<dbReference type="InterPro" id="IPR027417">
    <property type="entry name" value="P-loop_NTPase"/>
</dbReference>
<reference evidence="2 3" key="1">
    <citation type="submission" date="2019-05" db="EMBL/GenBank/DDBJ databases">
        <title>Dyadobacter AR-3-8 sp. nov., isolated from arctic soil.</title>
        <authorList>
            <person name="Chaudhary D.K."/>
        </authorList>
    </citation>
    <scope>NUCLEOTIDE SEQUENCE [LARGE SCALE GENOMIC DNA]</scope>
    <source>
        <strain evidence="2 3">AR-3-8</strain>
    </source>
</reference>
<dbReference type="InterPro" id="IPR045063">
    <property type="entry name" value="Dynamin_N"/>
</dbReference>
<dbReference type="OrthoDB" id="530015at2"/>
<keyword evidence="3" id="KW-1185">Reference proteome</keyword>
<organism evidence="2 3">
    <name type="scientific">Dyadobacter frigoris</name>
    <dbReference type="NCBI Taxonomy" id="2576211"/>
    <lineage>
        <taxon>Bacteria</taxon>
        <taxon>Pseudomonadati</taxon>
        <taxon>Bacteroidota</taxon>
        <taxon>Cytophagia</taxon>
        <taxon>Cytophagales</taxon>
        <taxon>Spirosomataceae</taxon>
        <taxon>Dyadobacter</taxon>
    </lineage>
</organism>
<dbReference type="EMBL" id="SZVO01000009">
    <property type="protein sequence ID" value="TKT90683.1"/>
    <property type="molecule type" value="Genomic_DNA"/>
</dbReference>
<accession>A0A4V6BIN1</accession>
<comment type="caution">
    <text evidence="2">The sequence shown here is derived from an EMBL/GenBank/DDBJ whole genome shotgun (WGS) entry which is preliminary data.</text>
</comment>
<dbReference type="AlphaFoldDB" id="A0A4V6BIN1"/>
<evidence type="ECO:0000259" key="1">
    <source>
        <dbReference type="Pfam" id="PF00350"/>
    </source>
</evidence>
<dbReference type="Gene3D" id="3.40.50.300">
    <property type="entry name" value="P-loop containing nucleotide triphosphate hydrolases"/>
    <property type="match status" value="1"/>
</dbReference>
<evidence type="ECO:0000313" key="3">
    <source>
        <dbReference type="Proteomes" id="UP000304900"/>
    </source>
</evidence>
<feature type="domain" description="Dynamin N-terminal" evidence="1">
    <location>
        <begin position="94"/>
        <end position="297"/>
    </location>
</feature>
<protein>
    <recommendedName>
        <fullName evidence="1">Dynamin N-terminal domain-containing protein</fullName>
    </recommendedName>
</protein>
<dbReference type="Pfam" id="PF00350">
    <property type="entry name" value="Dynamin_N"/>
    <property type="match status" value="1"/>
</dbReference>
<sequence>MTSSIKTPTLTRLIDKRKLIVNDVQNSIQKLSSLSYNLSALENSYTTTTSREEDFDEDQKSNAEGIQMLVREIELEQKHLFKLKERFSKKNISIGVLGLARQGKSTLLQSLSGLNSKIIPGGSGLHCTGVKSFITNSESEVIDIGVKFYTREHFFQHRILPYFRDLGITPIPKNLAEFEVSESPGPKEGENPAAISKYKKLRDIHDNLSKFNYLLTGLSKRISIDEIQEYVIQHDENRNPIYKYLSVEQLDIICPFPYSDLGDLTLIDMPGIGDTSTIDEGAMVKELVNKVDFLLFIRKPDPLGDVWGSVDLDLYDACSKTIAELGIPAVGIKDNSFLILNHVNINPALNNYRNCQDMADGAERNGMQFSDVAIIDCMNKEEVSQKILGSISSSFVNKISQLDDSIISHSKSNLLSIFNRAIAFIAHLEKLEVPENDLDLYIFKELFNSLWNFQTNEFENLLEQKYSLKNEANALTYNHFLETERNIKVLLNKLTETDINLSRNSLGSFNKAYEDFLNEYKTHITNEFSQLDDILLKTLREIKGEVYSILRNQGRLSYIDQVNGAPFDRILLDEVDNISELRNSISSFRNFQLSYLGFLHFKIREHLDILTPDYLEIRLSRSDSASDILRYVRHSVEACLYQIQKEFRKWSQDINMILFSLLEEFLNQIFRSKHAKDNWEIFYQRNRVKIWPERFGVAEEKQNQYAKFKLYIENTKKVTNEHILNIHE</sequence>
<gene>
    <name evidence="2" type="ORF">FDK13_20415</name>
</gene>
<proteinExistence type="predicted"/>
<name>A0A4V6BIN1_9BACT</name>
<evidence type="ECO:0000313" key="2">
    <source>
        <dbReference type="EMBL" id="TKT90683.1"/>
    </source>
</evidence>
<dbReference type="RefSeq" id="WP_137341851.1">
    <property type="nucleotide sequence ID" value="NZ_BSQH01000002.1"/>
</dbReference>